<keyword evidence="1" id="KW-0732">Signal</keyword>
<gene>
    <name evidence="3" type="primary">LOC107412951</name>
</gene>
<accession>A0ABM4A322</accession>
<dbReference type="Proteomes" id="UP001652623">
    <property type="component" value="Chromosome 1"/>
</dbReference>
<reference evidence="3" key="1">
    <citation type="submission" date="2025-08" db="UniProtKB">
        <authorList>
            <consortium name="RefSeq"/>
        </authorList>
    </citation>
    <scope>IDENTIFICATION</scope>
    <source>
        <tissue evidence="3">Seedling</tissue>
    </source>
</reference>
<proteinExistence type="predicted"/>
<keyword evidence="2" id="KW-1185">Reference proteome</keyword>
<feature type="signal peptide" evidence="1">
    <location>
        <begin position="1"/>
        <end position="28"/>
    </location>
</feature>
<evidence type="ECO:0000313" key="3">
    <source>
        <dbReference type="RefSeq" id="XP_060671138.1"/>
    </source>
</evidence>
<dbReference type="PANTHER" id="PTHR36806">
    <property type="entry name" value="ADENINE PHOSPHORIBOSYLTRANSFERASE"/>
    <property type="match status" value="1"/>
</dbReference>
<protein>
    <submittedName>
        <fullName evidence="3">Uncharacterized protein LOC107412951 isoform X1</fullName>
    </submittedName>
</protein>
<evidence type="ECO:0000256" key="1">
    <source>
        <dbReference type="SAM" id="SignalP"/>
    </source>
</evidence>
<evidence type="ECO:0000313" key="2">
    <source>
        <dbReference type="Proteomes" id="UP001652623"/>
    </source>
</evidence>
<name>A0ABM4A322_ZIZJJ</name>
<sequence>MAVTTRSSPSLTLLFHLLLLATPPPSQSLSYSQYRSLFSLAHSLMARVANLRAARGDISGANRARVMAEQLERGLGLGFWGYVWSAGWDYTKNYAWRDLSYTELYGAVSDANELLRWLGELSGARSEAARAAWVSRNYQNVARVSSSLLRKLLKVFRQSGMLRELVETVQREVVDGGLLRDCLELGSNDLKELNMVRTRLGPSCWEVHAGLLMTMTMTFSFN</sequence>
<feature type="chain" id="PRO_5046175815" evidence="1">
    <location>
        <begin position="29"/>
        <end position="222"/>
    </location>
</feature>
<dbReference type="RefSeq" id="XP_060671138.1">
    <property type="nucleotide sequence ID" value="XM_060815155.1"/>
</dbReference>
<organism evidence="2 3">
    <name type="scientific">Ziziphus jujuba</name>
    <name type="common">Chinese jujube</name>
    <name type="synonym">Ziziphus sativa</name>
    <dbReference type="NCBI Taxonomy" id="326968"/>
    <lineage>
        <taxon>Eukaryota</taxon>
        <taxon>Viridiplantae</taxon>
        <taxon>Streptophyta</taxon>
        <taxon>Embryophyta</taxon>
        <taxon>Tracheophyta</taxon>
        <taxon>Spermatophyta</taxon>
        <taxon>Magnoliopsida</taxon>
        <taxon>eudicotyledons</taxon>
        <taxon>Gunneridae</taxon>
        <taxon>Pentapetalae</taxon>
        <taxon>rosids</taxon>
        <taxon>fabids</taxon>
        <taxon>Rosales</taxon>
        <taxon>Rhamnaceae</taxon>
        <taxon>Paliureae</taxon>
        <taxon>Ziziphus</taxon>
    </lineage>
</organism>
<dbReference type="GeneID" id="107412951"/>